<dbReference type="InterPro" id="IPR023883">
    <property type="entry name" value="CHP03980_redox-disulphide"/>
</dbReference>
<comment type="caution">
    <text evidence="2">The sequence shown here is derived from an EMBL/GenBank/DDBJ whole genome shotgun (WGS) entry which is preliminary data.</text>
</comment>
<dbReference type="Pfam" id="PF08984">
    <property type="entry name" value="DUF1858"/>
    <property type="match status" value="1"/>
</dbReference>
<dbReference type="InterPro" id="IPR015077">
    <property type="entry name" value="DUF1858"/>
</dbReference>
<feature type="domain" description="DUF1858" evidence="1">
    <location>
        <begin position="8"/>
        <end position="59"/>
    </location>
</feature>
<dbReference type="Gene3D" id="1.10.3910.10">
    <property type="entry name" value="SP0561-like"/>
    <property type="match status" value="1"/>
</dbReference>
<dbReference type="NCBIfam" id="TIGR03980">
    <property type="entry name" value="prismane_assoc"/>
    <property type="match status" value="1"/>
</dbReference>
<evidence type="ECO:0000259" key="1">
    <source>
        <dbReference type="Pfam" id="PF08984"/>
    </source>
</evidence>
<evidence type="ECO:0000313" key="2">
    <source>
        <dbReference type="EMBL" id="GGC23217.1"/>
    </source>
</evidence>
<dbReference type="InterPro" id="IPR038062">
    <property type="entry name" value="ScdA-like_N_sf"/>
</dbReference>
<dbReference type="Proteomes" id="UP000645462">
    <property type="component" value="Unassembled WGS sequence"/>
</dbReference>
<reference evidence="3" key="1">
    <citation type="journal article" date="2019" name="Int. J. Syst. Evol. Microbiol.">
        <title>The Global Catalogue of Microorganisms (GCM) 10K type strain sequencing project: providing services to taxonomists for standard genome sequencing and annotation.</title>
        <authorList>
            <consortium name="The Broad Institute Genomics Platform"/>
            <consortium name="The Broad Institute Genome Sequencing Center for Infectious Disease"/>
            <person name="Wu L."/>
            <person name="Ma J."/>
        </authorList>
    </citation>
    <scope>NUCLEOTIDE SEQUENCE [LARGE SCALE GENOMIC DNA]</scope>
    <source>
        <strain evidence="3">CGMCC 1.12478</strain>
    </source>
</reference>
<organism evidence="2 3">
    <name type="scientific">Marivita lacus</name>
    <dbReference type="NCBI Taxonomy" id="1323742"/>
    <lineage>
        <taxon>Bacteria</taxon>
        <taxon>Pseudomonadati</taxon>
        <taxon>Pseudomonadota</taxon>
        <taxon>Alphaproteobacteria</taxon>
        <taxon>Rhodobacterales</taxon>
        <taxon>Roseobacteraceae</taxon>
        <taxon>Marivita</taxon>
    </lineage>
</organism>
<sequence length="73" mass="8456">MTTDRLDDPDLPLDDLMARWPETIPVFIRHRMLCVECLVSPFHTVTDACGEYGLDVDRFYRELTGAVTPLRMK</sequence>
<protein>
    <recommendedName>
        <fullName evidence="1">DUF1858 domain-containing protein</fullName>
    </recommendedName>
</protein>
<dbReference type="RefSeq" id="WP_188484318.1">
    <property type="nucleotide sequence ID" value="NZ_BMFC01000026.1"/>
</dbReference>
<accession>A0ABQ1LHC2</accession>
<dbReference type="EMBL" id="BMFC01000026">
    <property type="protein sequence ID" value="GGC23217.1"/>
    <property type="molecule type" value="Genomic_DNA"/>
</dbReference>
<name>A0ABQ1LHC2_9RHOB</name>
<dbReference type="PANTHER" id="PTHR39341:SF1">
    <property type="entry name" value="DUF1858 DOMAIN-CONTAINING PROTEIN"/>
    <property type="match status" value="1"/>
</dbReference>
<gene>
    <name evidence="2" type="ORF">GCM10011363_44630</name>
</gene>
<dbReference type="SUPFAM" id="SSF140683">
    <property type="entry name" value="SP0561-like"/>
    <property type="match status" value="1"/>
</dbReference>
<evidence type="ECO:0000313" key="3">
    <source>
        <dbReference type="Proteomes" id="UP000645462"/>
    </source>
</evidence>
<keyword evidence="3" id="KW-1185">Reference proteome</keyword>
<proteinExistence type="predicted"/>
<dbReference type="PANTHER" id="PTHR39341">
    <property type="entry name" value="BSL7085 PROTEIN"/>
    <property type="match status" value="1"/>
</dbReference>